<keyword evidence="2" id="KW-1185">Reference proteome</keyword>
<dbReference type="AlphaFoldDB" id="A0A662ZGV2"/>
<feature type="non-terminal residue" evidence="1">
    <location>
        <position position="1"/>
    </location>
</feature>
<proteinExistence type="predicted"/>
<gene>
    <name evidence="1" type="ORF">SAMN04487865_11205</name>
</gene>
<evidence type="ECO:0000313" key="2">
    <source>
        <dbReference type="Proteomes" id="UP000243374"/>
    </source>
</evidence>
<dbReference type="EMBL" id="FOSF01000120">
    <property type="protein sequence ID" value="SFK57859.1"/>
    <property type="molecule type" value="Genomic_DNA"/>
</dbReference>
<sequence length="25" mass="2699">AKKHGINAFEALALAFKGETEKVLI</sequence>
<name>A0A662ZGV2_9GAMM</name>
<reference evidence="1 2" key="1">
    <citation type="submission" date="2016-10" db="EMBL/GenBank/DDBJ databases">
        <authorList>
            <person name="Varghese N."/>
            <person name="Submissions S."/>
        </authorList>
    </citation>
    <scope>NUCLEOTIDE SEQUENCE [LARGE SCALE GENOMIC DNA]</scope>
    <source>
        <strain evidence="1 2">22B</strain>
    </source>
</reference>
<dbReference type="Proteomes" id="UP000243374">
    <property type="component" value="Unassembled WGS sequence"/>
</dbReference>
<accession>A0A662ZGV2</accession>
<protein>
    <submittedName>
        <fullName evidence="1">Uncharacterized protein</fullName>
    </submittedName>
</protein>
<evidence type="ECO:0000313" key="1">
    <source>
        <dbReference type="EMBL" id="SFK57859.1"/>
    </source>
</evidence>
<organism evidence="1 2">
    <name type="scientific">Succinivibrio dextrinosolvens</name>
    <dbReference type="NCBI Taxonomy" id="83771"/>
    <lineage>
        <taxon>Bacteria</taxon>
        <taxon>Pseudomonadati</taxon>
        <taxon>Pseudomonadota</taxon>
        <taxon>Gammaproteobacteria</taxon>
        <taxon>Aeromonadales</taxon>
        <taxon>Succinivibrionaceae</taxon>
        <taxon>Succinivibrio</taxon>
    </lineage>
</organism>